<dbReference type="Gene3D" id="3.40.50.2000">
    <property type="entry name" value="Glycogen Phosphorylase B"/>
    <property type="match status" value="2"/>
</dbReference>
<protein>
    <submittedName>
        <fullName evidence="3">Glycosyltransferase family 1 protein</fullName>
    </submittedName>
</protein>
<dbReference type="GO" id="GO:0016757">
    <property type="term" value="F:glycosyltransferase activity"/>
    <property type="evidence" value="ECO:0007669"/>
    <property type="project" value="InterPro"/>
</dbReference>
<evidence type="ECO:0000259" key="1">
    <source>
        <dbReference type="Pfam" id="PF00534"/>
    </source>
</evidence>
<dbReference type="Pfam" id="PF13439">
    <property type="entry name" value="Glyco_transf_4"/>
    <property type="match status" value="1"/>
</dbReference>
<dbReference type="PANTHER" id="PTHR45947:SF3">
    <property type="entry name" value="SULFOQUINOVOSYL TRANSFERASE SQD2"/>
    <property type="match status" value="1"/>
</dbReference>
<sequence length="464" mass="50790">MGDVGNSVLDNCHDVAIRRRMAPIALRAWLERRMAGNSMLRILRITPHFYRPGNWPVAFDPVGGLQNQTWTIAQGMDKAGAAQTVLTSYIPGSPRNVQLSAMMRVKCTGFWLPEFLAGPMLCFSWFLGAIPELLRARHRYDVVHIHFNHSIWCRIIAIIVGRLKIPLVVSMNTPLWSGFQSAFRLRGKPYDVTRWIERAALKSADRIVALTETYGRSKAGELGLDPSRVDVIPDALDVEAFRQPIAAEALQAFRDEHGIVGGRPIVSFIGRVSAEKGWQDLPALVERLSEEGVFLLICGDGPDRRKLETALAAISRPGWWTITGFVSPAEVKKALEISDVMILPSRREVFGSILLEAMAAGVPVVAYAVGGVVDVAGHPEALALVPERRREELAKRTLQLLADEDARNALVARGRRRAQDFSLDSAVALNLALYASVLAGSKNGARSPMGILALQEDGGSPDGA</sequence>
<organism evidence="3 4">
    <name type="scientific">Mesorhizobium loti R88b</name>
    <dbReference type="NCBI Taxonomy" id="935548"/>
    <lineage>
        <taxon>Bacteria</taxon>
        <taxon>Pseudomonadati</taxon>
        <taxon>Pseudomonadota</taxon>
        <taxon>Alphaproteobacteria</taxon>
        <taxon>Hyphomicrobiales</taxon>
        <taxon>Phyllobacteriaceae</taxon>
        <taxon>Mesorhizobium</taxon>
    </lineage>
</organism>
<dbReference type="InterPro" id="IPR028098">
    <property type="entry name" value="Glyco_trans_4-like_N"/>
</dbReference>
<evidence type="ECO:0000313" key="4">
    <source>
        <dbReference type="Proteomes" id="UP000503017"/>
    </source>
</evidence>
<keyword evidence="3" id="KW-0808">Transferase</keyword>
<gene>
    <name evidence="3" type="ORF">EB235_22540</name>
</gene>
<feature type="domain" description="Glycosyl transferase family 1" evidence="1">
    <location>
        <begin position="253"/>
        <end position="416"/>
    </location>
</feature>
<dbReference type="InterPro" id="IPR001296">
    <property type="entry name" value="Glyco_trans_1"/>
</dbReference>
<reference evidence="3 4" key="1">
    <citation type="submission" date="2018-10" db="EMBL/GenBank/DDBJ databases">
        <authorList>
            <person name="Perry B.J."/>
            <person name="Sullivan J.T."/>
            <person name="Murphy R.J.T."/>
            <person name="Ramsay J.P."/>
            <person name="Ronson C.W."/>
        </authorList>
    </citation>
    <scope>NUCLEOTIDE SEQUENCE [LARGE SCALE GENOMIC DNA]</scope>
    <source>
        <strain evidence="3 4">R88b</strain>
    </source>
</reference>
<dbReference type="Pfam" id="PF00534">
    <property type="entry name" value="Glycos_transf_1"/>
    <property type="match status" value="1"/>
</dbReference>
<dbReference type="PANTHER" id="PTHR45947">
    <property type="entry name" value="SULFOQUINOVOSYL TRANSFERASE SQD2"/>
    <property type="match status" value="1"/>
</dbReference>
<dbReference type="InterPro" id="IPR050194">
    <property type="entry name" value="Glycosyltransferase_grp1"/>
</dbReference>
<dbReference type="AlphaFoldDB" id="A0A6M7WNH6"/>
<proteinExistence type="predicted"/>
<accession>A0A6M7WNH6</accession>
<dbReference type="SUPFAM" id="SSF53756">
    <property type="entry name" value="UDP-Glycosyltransferase/glycogen phosphorylase"/>
    <property type="match status" value="1"/>
</dbReference>
<name>A0A6M7WNH6_RHILI</name>
<evidence type="ECO:0000313" key="3">
    <source>
        <dbReference type="EMBL" id="QKD03922.1"/>
    </source>
</evidence>
<dbReference type="Proteomes" id="UP000503017">
    <property type="component" value="Chromosome"/>
</dbReference>
<dbReference type="EMBL" id="CP033367">
    <property type="protein sequence ID" value="QKD03922.1"/>
    <property type="molecule type" value="Genomic_DNA"/>
</dbReference>
<evidence type="ECO:0000259" key="2">
    <source>
        <dbReference type="Pfam" id="PF13439"/>
    </source>
</evidence>
<feature type="domain" description="Glycosyltransferase subfamily 4-like N-terminal" evidence="2">
    <location>
        <begin position="62"/>
        <end position="239"/>
    </location>
</feature>